<evidence type="ECO:0000259" key="11">
    <source>
        <dbReference type="PROSITE" id="PS50835"/>
    </source>
</evidence>
<dbReference type="InterPro" id="IPR011009">
    <property type="entry name" value="Kinase-like_dom_sf"/>
</dbReference>
<dbReference type="GO" id="GO:0004672">
    <property type="term" value="F:protein kinase activity"/>
    <property type="evidence" value="ECO:0007669"/>
    <property type="project" value="InterPro"/>
</dbReference>
<feature type="region of interest" description="Disordered" evidence="9">
    <location>
        <begin position="1005"/>
        <end position="1024"/>
    </location>
</feature>
<dbReference type="Pfam" id="PF07679">
    <property type="entry name" value="I-set"/>
    <property type="match status" value="6"/>
</dbReference>
<evidence type="ECO:0000259" key="12">
    <source>
        <dbReference type="PROSITE" id="PS50853"/>
    </source>
</evidence>
<feature type="compositionally biased region" description="Low complexity" evidence="9">
    <location>
        <begin position="904"/>
        <end position="926"/>
    </location>
</feature>
<feature type="region of interest" description="Disordered" evidence="9">
    <location>
        <begin position="1568"/>
        <end position="1587"/>
    </location>
</feature>
<name>A0A3S1A054_ELYCH</name>
<dbReference type="InterPro" id="IPR003961">
    <property type="entry name" value="FN3_dom"/>
</dbReference>
<feature type="compositionally biased region" description="Polar residues" evidence="9">
    <location>
        <begin position="1350"/>
        <end position="1385"/>
    </location>
</feature>
<feature type="domain" description="Ig-like" evidence="11">
    <location>
        <begin position="1986"/>
        <end position="2073"/>
    </location>
</feature>
<feature type="region of interest" description="Disordered" evidence="9">
    <location>
        <begin position="2600"/>
        <end position="2679"/>
    </location>
</feature>
<dbReference type="FunFam" id="2.60.40.10:FF:000032">
    <property type="entry name" value="palladin isoform X1"/>
    <property type="match status" value="1"/>
</dbReference>
<feature type="region of interest" description="Disordered" evidence="9">
    <location>
        <begin position="1781"/>
        <end position="1817"/>
    </location>
</feature>
<accession>A0A3S1A054</accession>
<feature type="compositionally biased region" description="Polar residues" evidence="9">
    <location>
        <begin position="1737"/>
        <end position="1747"/>
    </location>
</feature>
<dbReference type="Gene3D" id="3.30.200.20">
    <property type="entry name" value="Phosphorylase Kinase, domain 1"/>
    <property type="match status" value="1"/>
</dbReference>
<feature type="compositionally biased region" description="Basic and acidic residues" evidence="9">
    <location>
        <begin position="1333"/>
        <end position="1349"/>
    </location>
</feature>
<feature type="non-terminal residue" evidence="13">
    <location>
        <position position="1"/>
    </location>
</feature>
<proteinExistence type="inferred from homology"/>
<dbReference type="InterPro" id="IPR000719">
    <property type="entry name" value="Prot_kinase_dom"/>
</dbReference>
<dbReference type="CDD" id="cd00096">
    <property type="entry name" value="Ig"/>
    <property type="match status" value="1"/>
</dbReference>
<evidence type="ECO:0000256" key="4">
    <source>
        <dbReference type="ARBA" id="ARBA00022741"/>
    </source>
</evidence>
<dbReference type="GO" id="GO:0005524">
    <property type="term" value="F:ATP binding"/>
    <property type="evidence" value="ECO:0007669"/>
    <property type="project" value="UniProtKB-UniRule"/>
</dbReference>
<dbReference type="SUPFAM" id="SSF48726">
    <property type="entry name" value="Immunoglobulin"/>
    <property type="match status" value="6"/>
</dbReference>
<dbReference type="InterPro" id="IPR013098">
    <property type="entry name" value="Ig_I-set"/>
</dbReference>
<feature type="compositionally biased region" description="Low complexity" evidence="9">
    <location>
        <begin position="2609"/>
        <end position="2620"/>
    </location>
</feature>
<dbReference type="GO" id="GO:0030017">
    <property type="term" value="C:sarcomere"/>
    <property type="evidence" value="ECO:0007669"/>
    <property type="project" value="UniProtKB-ARBA"/>
</dbReference>
<dbReference type="SUPFAM" id="SSF56112">
    <property type="entry name" value="Protein kinase-like (PK-like)"/>
    <property type="match status" value="1"/>
</dbReference>
<comment type="similarity">
    <text evidence="2">Belongs to the protein kinase superfamily. CAMK Ser/Thr protein kinase family.</text>
</comment>
<dbReference type="SUPFAM" id="SSF49265">
    <property type="entry name" value="Fibronectin type III"/>
    <property type="match status" value="1"/>
</dbReference>
<feature type="domain" description="Fibronectin type-III" evidence="12">
    <location>
        <begin position="2083"/>
        <end position="2178"/>
    </location>
</feature>
<dbReference type="PANTHER" id="PTHR47633:SF7">
    <property type="entry name" value="TITIN HOMOLOG"/>
    <property type="match status" value="1"/>
</dbReference>
<dbReference type="Gene3D" id="1.10.510.10">
    <property type="entry name" value="Transferase(Phosphotransferase) domain 1"/>
    <property type="match status" value="1"/>
</dbReference>
<feature type="region of interest" description="Disordered" evidence="9">
    <location>
        <begin position="803"/>
        <end position="831"/>
    </location>
</feature>
<feature type="domain" description="Ig-like" evidence="11">
    <location>
        <begin position="138"/>
        <end position="216"/>
    </location>
</feature>
<dbReference type="InterPro" id="IPR013783">
    <property type="entry name" value="Ig-like_fold"/>
</dbReference>
<feature type="compositionally biased region" description="Low complexity" evidence="9">
    <location>
        <begin position="459"/>
        <end position="468"/>
    </location>
</feature>
<feature type="compositionally biased region" description="Pro residues" evidence="9">
    <location>
        <begin position="736"/>
        <end position="746"/>
    </location>
</feature>
<dbReference type="PROSITE" id="PS00107">
    <property type="entry name" value="PROTEIN_KINASE_ATP"/>
    <property type="match status" value="1"/>
</dbReference>
<dbReference type="InterPro" id="IPR036179">
    <property type="entry name" value="Ig-like_dom_sf"/>
</dbReference>
<feature type="region of interest" description="Disordered" evidence="9">
    <location>
        <begin position="1516"/>
        <end position="1541"/>
    </location>
</feature>
<evidence type="ECO:0000259" key="10">
    <source>
        <dbReference type="PROSITE" id="PS50011"/>
    </source>
</evidence>
<evidence type="ECO:0000256" key="7">
    <source>
        <dbReference type="ARBA" id="ARBA00023319"/>
    </source>
</evidence>
<feature type="compositionally biased region" description="Polar residues" evidence="9">
    <location>
        <begin position="1155"/>
        <end position="1175"/>
    </location>
</feature>
<keyword evidence="5 8" id="KW-0067">ATP-binding</keyword>
<comment type="subcellular location">
    <subcellularLocation>
        <location evidence="1">Cytoplasm</location>
        <location evidence="1">Myofibril</location>
    </subcellularLocation>
</comment>
<dbReference type="PANTHER" id="PTHR47633">
    <property type="entry name" value="IMMUNOGLOBULIN"/>
    <property type="match status" value="1"/>
</dbReference>
<evidence type="ECO:0000256" key="5">
    <source>
        <dbReference type="ARBA" id="ARBA00022840"/>
    </source>
</evidence>
<feature type="region of interest" description="Disordered" evidence="9">
    <location>
        <begin position="586"/>
        <end position="620"/>
    </location>
</feature>
<feature type="region of interest" description="Disordered" evidence="9">
    <location>
        <begin position="1717"/>
        <end position="1747"/>
    </location>
</feature>
<dbReference type="InterPro" id="IPR007110">
    <property type="entry name" value="Ig-like_dom"/>
</dbReference>
<evidence type="ECO:0000256" key="6">
    <source>
        <dbReference type="ARBA" id="ARBA00023157"/>
    </source>
</evidence>
<evidence type="ECO:0000256" key="1">
    <source>
        <dbReference type="ARBA" id="ARBA00004657"/>
    </source>
</evidence>
<feature type="domain" description="Ig-like" evidence="11">
    <location>
        <begin position="2677"/>
        <end position="2783"/>
    </location>
</feature>
<feature type="region of interest" description="Disordered" evidence="9">
    <location>
        <begin position="531"/>
        <end position="550"/>
    </location>
</feature>
<feature type="compositionally biased region" description="Basic and acidic residues" evidence="9">
    <location>
        <begin position="1577"/>
        <end position="1587"/>
    </location>
</feature>
<feature type="domain" description="Ig-like" evidence="11">
    <location>
        <begin position="1876"/>
        <end position="1965"/>
    </location>
</feature>
<organism evidence="13 14">
    <name type="scientific">Elysia chlorotica</name>
    <name type="common">Eastern emerald elysia</name>
    <name type="synonym">Sea slug</name>
    <dbReference type="NCBI Taxonomy" id="188477"/>
    <lineage>
        <taxon>Eukaryota</taxon>
        <taxon>Metazoa</taxon>
        <taxon>Spiralia</taxon>
        <taxon>Lophotrochozoa</taxon>
        <taxon>Mollusca</taxon>
        <taxon>Gastropoda</taxon>
        <taxon>Heterobranchia</taxon>
        <taxon>Euthyneura</taxon>
        <taxon>Panpulmonata</taxon>
        <taxon>Sacoglossa</taxon>
        <taxon>Placobranchoidea</taxon>
        <taxon>Plakobranchidae</taxon>
        <taxon>Elysia</taxon>
    </lineage>
</organism>
<dbReference type="FunFam" id="2.60.40.10:FF:000107">
    <property type="entry name" value="Myosin, light chain kinase a"/>
    <property type="match status" value="1"/>
</dbReference>
<feature type="region of interest" description="Disordered" evidence="9">
    <location>
        <begin position="430"/>
        <end position="503"/>
    </location>
</feature>
<feature type="region of interest" description="Disordered" evidence="9">
    <location>
        <begin position="329"/>
        <end position="369"/>
    </location>
</feature>
<feature type="compositionally biased region" description="Basic and acidic residues" evidence="9">
    <location>
        <begin position="1386"/>
        <end position="1402"/>
    </location>
</feature>
<evidence type="ECO:0000313" key="14">
    <source>
        <dbReference type="Proteomes" id="UP000271974"/>
    </source>
</evidence>
<dbReference type="Pfam" id="PF00041">
    <property type="entry name" value="fn3"/>
    <property type="match status" value="1"/>
</dbReference>
<gene>
    <name evidence="13" type="ORF">EGW08_001879</name>
</gene>
<feature type="compositionally biased region" description="Polar residues" evidence="9">
    <location>
        <begin position="1006"/>
        <end position="1016"/>
    </location>
</feature>
<evidence type="ECO:0000313" key="13">
    <source>
        <dbReference type="EMBL" id="RUS90384.1"/>
    </source>
</evidence>
<feature type="compositionally biased region" description="Pro residues" evidence="9">
    <location>
        <begin position="1455"/>
        <end position="1476"/>
    </location>
</feature>
<keyword evidence="3" id="KW-0677">Repeat</keyword>
<dbReference type="InterPro" id="IPR017441">
    <property type="entry name" value="Protein_kinase_ATP_BS"/>
</dbReference>
<feature type="domain" description="Protein kinase" evidence="10">
    <location>
        <begin position="2224"/>
        <end position="2478"/>
    </location>
</feature>
<feature type="region of interest" description="Disordered" evidence="9">
    <location>
        <begin position="1088"/>
        <end position="1130"/>
    </location>
</feature>
<feature type="compositionally biased region" description="Polar residues" evidence="9">
    <location>
        <begin position="1255"/>
        <end position="1268"/>
    </location>
</feature>
<dbReference type="PROSITE" id="PS50853">
    <property type="entry name" value="FN3"/>
    <property type="match status" value="1"/>
</dbReference>
<feature type="compositionally biased region" description="Polar residues" evidence="9">
    <location>
        <begin position="1406"/>
        <end position="1424"/>
    </location>
</feature>
<keyword evidence="7" id="KW-0393">Immunoglobulin domain</keyword>
<feature type="region of interest" description="Disordered" evidence="9">
    <location>
        <begin position="1150"/>
        <end position="1298"/>
    </location>
</feature>
<dbReference type="SMART" id="SM00408">
    <property type="entry name" value="IGc2"/>
    <property type="match status" value="6"/>
</dbReference>
<dbReference type="InterPro" id="IPR003598">
    <property type="entry name" value="Ig_sub2"/>
</dbReference>
<feature type="compositionally biased region" description="Polar residues" evidence="9">
    <location>
        <begin position="1667"/>
        <end position="1680"/>
    </location>
</feature>
<dbReference type="InterPro" id="IPR036116">
    <property type="entry name" value="FN3_sf"/>
</dbReference>
<evidence type="ECO:0000256" key="9">
    <source>
        <dbReference type="SAM" id="MobiDB-lite"/>
    </source>
</evidence>
<evidence type="ECO:0000256" key="2">
    <source>
        <dbReference type="ARBA" id="ARBA00006692"/>
    </source>
</evidence>
<feature type="domain" description="Ig-like" evidence="11">
    <location>
        <begin position="31"/>
        <end position="128"/>
    </location>
</feature>
<dbReference type="SMART" id="SM00060">
    <property type="entry name" value="FN3"/>
    <property type="match status" value="1"/>
</dbReference>
<dbReference type="PROSITE" id="PS50011">
    <property type="entry name" value="PROTEIN_KINASE_DOM"/>
    <property type="match status" value="1"/>
</dbReference>
<feature type="binding site" evidence="8">
    <location>
        <position position="2253"/>
    </location>
    <ligand>
        <name>ATP</name>
        <dbReference type="ChEBI" id="CHEBI:30616"/>
    </ligand>
</feature>
<feature type="compositionally biased region" description="Polar residues" evidence="9">
    <location>
        <begin position="2553"/>
        <end position="2565"/>
    </location>
</feature>
<dbReference type="FunFam" id="2.60.40.10:FF:000031">
    <property type="entry name" value="Myosin-binding protein C, slow type"/>
    <property type="match status" value="1"/>
</dbReference>
<dbReference type="InterPro" id="IPR008271">
    <property type="entry name" value="Ser/Thr_kinase_AS"/>
</dbReference>
<feature type="region of interest" description="Disordered" evidence="9">
    <location>
        <begin position="1664"/>
        <end position="1683"/>
    </location>
</feature>
<feature type="compositionally biased region" description="Basic and acidic residues" evidence="9">
    <location>
        <begin position="1272"/>
        <end position="1294"/>
    </location>
</feature>
<keyword evidence="4 8" id="KW-0547">Nucleotide-binding</keyword>
<sequence>TPQDSGVFTVTVINPAGSDSATAELEVFEKPKLLTTQMPEWEKPLEDLVIRQGDTAVEITCSSKDLKNPTVRWFLNDQELFSGFHTQLQHEGQLVKLTIKEVRESDAGQVKCVMTGTNGELESACSVVVRPPEKMEAPVFVTELHDMEVEEGDKLELDVRVKGTPPVDVYWYHNDVAIARENSRFTLASLDQSVHTLTIPRATRDCSGQFVCEAYNAFGDTDTFCLVHVQEVEDPEPPSFVTRPLTLIAQEGESVTLACRVRGQPAPSVLWERQGMTISSCDKYQTANHLDEHSLTIHLLEASDAGLYVCRLHSPAGEGSHTCELRVEQQPVTARRGKSTLTKPLSREPLKHGPNSNNVKNTVINGSSQDNWRENREMHSTIAAQDPPTPKPRLLIRDGSQTSIASSCSTGNQAEESFVFPSLRPVISSVTSDKSKADSVPSQTDFRSVLKPRSQGPVTAQSTSAAQSDSEPEPVDFRSVLSKSTQADKDQMLTAGGFPRTDPVGVELRNLQMARTSRNVAFRNNEPKFGVSSLVRSRDPPSSRFPLSSGSKVHSEVFHSRPSAHVNATGLRIVSKNLETLDAWDHHHQQSSGQLQSSALGDMESSTASPNYSPSSCSSVSQNTHSDIFPARVIEIAPPQTVARDLGGNCSDFISQREYSTNGVSRFDKSFISETELSEKFKSDDGQCSILGKSSNGAVPSDSTKCSLKSNVSCLDQSKINKCKIKTHQEQEESPPSLPTSSPPLPSFSQPSNSDSKDTGGSASTKCVSFMKFTPSTSKSASLETSPPLQPVVFNFTLPDSSLSTKLKENPPLQEEAPGVSDSSRDESDDVFTDNLEVALVDRRGSIKASGSVFAWEKISSKSPERSPVGDDVNKSTETCKVAKKKTCFNSNEVLSEDDGTAKSLSSPSGDLPSSVNPKSVSSDSPNVEFTKIKLRSTGIKAGPACDLKKSKFLSTSNESLFFNVKLKPVAIKDVDFTDESSLSKNSWSIKAKSKSSGDILKELNNETTSRNNGHVQTARDPTGFSEKLSAFENKGSETDRTEISRKANYTIPKRNANYRTNQEEIRKLSGVPIADNRHQNVGRLSKFSSHVSDLTQPKSSSTLPKDHKAPAASRVAPTEHGANPNRLRHSVDIVSRMETVPNWVKEKALGKRASVSTESGASTLPMKSNNSIQNTRDRIAKLKGNPDAPKTPRRFKRDQALPVDRLSKTLGSDDLPGRLTQIKESNRDFNKTTTSSAKPVSDKTGVKNKKPWLQHNSQASVPQWTQRRNLKPVDSENKVEARSTKVVNDENTKSLDTNSNATAFTSLISKFNQASSDTPVAKHRLDVVNSDRIPKNDHSRDIESKEEGSGNTAPDNNTRAESNTTNSQSVIQAAHPSTSLSFVSKSRDSDQQETQHKDSHIRGKQPTNKGTETLVESSTTKPTPLQPSTTKPTPPDSSTTKSSPPQLSTSKQTPPKPSNTKPSPPLPSTVKPPPTQDLLGLHNQPPLRSTAVRPAWMKQRSLRHIPIYPIHDNELSPRHEPFVDDSESTASISSTSSEASIITNDSGYYSRSRANTSDLKPYATKDFTSHIPYDTPDQHKHNRDIPSEINPRLKEHVRDGYLQKQLDSDQSDNARNQMDFHQDRVDDESLQQVEGDEGFYQEDHSSHKLITPATSVIDHTLHHTKSPVSSSTNKESSGNDMEYSVTDRCDLTKDSRQAPSDTETVSAYKELKTAKLTGTITENSPGDKNSSDFRNSDTPTRQSLNLKNKVSYLDSQTTELETDTERVSFPRRRSKFLDNYMNARRGSDGVNLDGEEQSGADTTNDKPTATRPKDLDIVPKWRRPHSVYDNLVSSENPKVQEETYSTRGTPPFPLNAVGLKESANGSPERTTDLAPAFTELLDDTKEVVYGSRAILKCTVSGYPSPDVQWLFNRATLQPSSTLTVSRTGDQSQLTLSETFPEHQGCYTCRASNPAGFAETSCVLTVAASEKSEGGRAFEGPVALPPRIVTLTPKVVSLPVGSPLTLTTTFSGEPAPTVTWLLAGRELVPDERIHLENQRGSASLTIDAVRRSEGGKMSVCLSNSVGTDQASVNVCLEDAPDAPIGKPQVYDLGRTSVSLSWCGPASSGGNNVTHYSIEARTRQNGVTWDVVVSQCKELTCHILDLKPCTSYQFRVRAANRHGLGPPSEPSERVTTFDLFASPSDYESDGFSEVFSPSIEYREDELPFEPRHVTFNTEDKFESVYELDKEVGKGKFGTVYKCRHRQEGSTWAAKIVKCRPRDKAALRMEVDIMNKLRHPKLLMLWDAFESERQMILVMEYVGAGELFERVIGEDFVLTERDCIHFLRQICEGVAYMHQQCVLHLDLKPENILCLSENSNRIKIIDFGLARHHTPGESMKVLFGTPEFIAPEVINYDEISFATDMWSIGVICYVLLSGLSPFLGDSDTDTLSMVTAGEFDFDDDAFDEISDQAKDFISKLLVKNKDKRNLTAACLKHPWLNQDEVDGARYKRLNTDRLKRFMVRRKWLKTGNAVLAVSRLLKTTSVLSRLGSTDSATSDDNTLDDTSDSAGQGGNSEAATESITKTAPQLEESSGVGGDGGRVLNSNCCVNEPGVESTARCGLQNDRDFSDSNNNNDNSNSFIAENQRSSERLGVPSKSVVPSDSHDFGLNHSTSTQITGSSASTTSSLTSPMDAHHHPSGLSFSKTMANCKACKGDAARFDIAVSGNSLPLRLNTSEVRKFVADSPSENSKDAEEILVSWYFDGEQIFQDVHYQMSGTNSSSGNFSLIIRSVREEDEGEYSCRVHFPSSGEDVLLCCRADLSVLNI</sequence>
<dbReference type="SMART" id="SM00409">
    <property type="entry name" value="IG"/>
    <property type="match status" value="5"/>
</dbReference>
<comment type="caution">
    <text evidence="13">The sequence shown here is derived from an EMBL/GenBank/DDBJ whole genome shotgun (WGS) entry which is preliminary data.</text>
</comment>
<feature type="compositionally biased region" description="Polar residues" evidence="9">
    <location>
        <begin position="1088"/>
        <end position="1104"/>
    </location>
</feature>
<feature type="compositionally biased region" description="Low complexity" evidence="9">
    <location>
        <begin position="1529"/>
        <end position="1541"/>
    </location>
</feature>
<feature type="region of interest" description="Disordered" evidence="9">
    <location>
        <begin position="726"/>
        <end position="763"/>
    </location>
</feature>
<feature type="compositionally biased region" description="Low complexity" evidence="9">
    <location>
        <begin position="1428"/>
        <end position="1454"/>
    </location>
</feature>
<feature type="domain" description="Ig-like" evidence="11">
    <location>
        <begin position="238"/>
        <end position="328"/>
    </location>
</feature>
<dbReference type="PROSITE" id="PS00108">
    <property type="entry name" value="PROTEIN_KINASE_ST"/>
    <property type="match status" value="1"/>
</dbReference>
<dbReference type="Gene3D" id="2.60.40.10">
    <property type="entry name" value="Immunoglobulins"/>
    <property type="match status" value="7"/>
</dbReference>
<dbReference type="SMART" id="SM00220">
    <property type="entry name" value="S_TKc"/>
    <property type="match status" value="1"/>
</dbReference>
<dbReference type="PROSITE" id="PS50835">
    <property type="entry name" value="IG_LIKE"/>
    <property type="match status" value="6"/>
</dbReference>
<feature type="compositionally biased region" description="Low complexity" evidence="9">
    <location>
        <begin position="2651"/>
        <end position="2669"/>
    </location>
</feature>
<dbReference type="CDD" id="cd14103">
    <property type="entry name" value="STKc_MLCK"/>
    <property type="match status" value="1"/>
</dbReference>
<dbReference type="OrthoDB" id="2152335at2759"/>
<keyword evidence="14" id="KW-1185">Reference proteome</keyword>
<dbReference type="Pfam" id="PF00069">
    <property type="entry name" value="Pkinase"/>
    <property type="match status" value="1"/>
</dbReference>
<dbReference type="InterPro" id="IPR003599">
    <property type="entry name" value="Ig_sub"/>
</dbReference>
<dbReference type="STRING" id="188477.A0A3S1A054"/>
<dbReference type="FunFam" id="1.10.510.10:FF:000594">
    <property type="entry name" value="Myosin light chain kinase isoform-III"/>
    <property type="match status" value="1"/>
</dbReference>
<dbReference type="EMBL" id="RQTK01000034">
    <property type="protein sequence ID" value="RUS90384.1"/>
    <property type="molecule type" value="Genomic_DNA"/>
</dbReference>
<evidence type="ECO:0000256" key="3">
    <source>
        <dbReference type="ARBA" id="ARBA00022737"/>
    </source>
</evidence>
<feature type="compositionally biased region" description="Polar residues" evidence="9">
    <location>
        <begin position="1717"/>
        <end position="1729"/>
    </location>
</feature>
<dbReference type="Proteomes" id="UP000271974">
    <property type="component" value="Unassembled WGS sequence"/>
</dbReference>
<protein>
    <submittedName>
        <fullName evidence="13">Uncharacterized protein</fullName>
    </submittedName>
</protein>
<evidence type="ECO:0000256" key="8">
    <source>
        <dbReference type="PROSITE-ProRule" id="PRU10141"/>
    </source>
</evidence>
<keyword evidence="6" id="KW-1015">Disulfide bond</keyword>
<reference evidence="13 14" key="1">
    <citation type="submission" date="2019-01" db="EMBL/GenBank/DDBJ databases">
        <title>A draft genome assembly of the solar-powered sea slug Elysia chlorotica.</title>
        <authorList>
            <person name="Cai H."/>
            <person name="Li Q."/>
            <person name="Fang X."/>
            <person name="Li J."/>
            <person name="Curtis N.E."/>
            <person name="Altenburger A."/>
            <person name="Shibata T."/>
            <person name="Feng M."/>
            <person name="Maeda T."/>
            <person name="Schwartz J.A."/>
            <person name="Shigenobu S."/>
            <person name="Lundholm N."/>
            <person name="Nishiyama T."/>
            <person name="Yang H."/>
            <person name="Hasebe M."/>
            <person name="Li S."/>
            <person name="Pierce S.K."/>
            <person name="Wang J."/>
        </authorList>
    </citation>
    <scope>NUCLEOTIDE SEQUENCE [LARGE SCALE GENOMIC DNA]</scope>
    <source>
        <strain evidence="13">EC2010</strain>
        <tissue evidence="13">Whole organism of an adult</tissue>
    </source>
</reference>
<dbReference type="FunFam" id="2.60.40.10:FF:000080">
    <property type="entry name" value="Myosin light chain kinase, smooth muscle"/>
    <property type="match status" value="1"/>
</dbReference>
<dbReference type="CDD" id="cd00063">
    <property type="entry name" value="FN3"/>
    <property type="match status" value="1"/>
</dbReference>
<feature type="region of interest" description="Disordered" evidence="9">
    <location>
        <begin position="898"/>
        <end position="926"/>
    </location>
</feature>
<feature type="region of interest" description="Disordered" evidence="9">
    <location>
        <begin position="1329"/>
        <end position="1487"/>
    </location>
</feature>
<feature type="compositionally biased region" description="Polar residues" evidence="9">
    <location>
        <begin position="354"/>
        <end position="369"/>
    </location>
</feature>
<feature type="compositionally biased region" description="Low complexity" evidence="9">
    <location>
        <begin position="605"/>
        <end position="620"/>
    </location>
</feature>
<feature type="region of interest" description="Disordered" evidence="9">
    <location>
        <begin position="2529"/>
        <end position="2581"/>
    </location>
</feature>